<dbReference type="PROSITE" id="PS00198">
    <property type="entry name" value="4FE4S_FER_1"/>
    <property type="match status" value="1"/>
</dbReference>
<accession>A0A0H5D233</accession>
<dbReference type="PROSITE" id="PS51379">
    <property type="entry name" value="4FE4S_FER_2"/>
    <property type="match status" value="2"/>
</dbReference>
<dbReference type="Proteomes" id="UP000043764">
    <property type="component" value="Unassembled WGS sequence"/>
</dbReference>
<reference evidence="8" key="1">
    <citation type="submission" date="2015-05" db="EMBL/GenBank/DDBJ databases">
        <authorList>
            <person name="Rodrigo-Torres Lidia"/>
            <person name="Arahal R.David."/>
        </authorList>
    </citation>
    <scope>NUCLEOTIDE SEQUENCE [LARGE SCALE GENOMIC DNA]</scope>
    <source>
        <strain evidence="8">CECT 7321</strain>
    </source>
</reference>
<organism evidence="7 8">
    <name type="scientific">Phaeobacter italicus</name>
    <dbReference type="NCBI Taxonomy" id="481446"/>
    <lineage>
        <taxon>Bacteria</taxon>
        <taxon>Pseudomonadati</taxon>
        <taxon>Pseudomonadota</taxon>
        <taxon>Alphaproteobacteria</taxon>
        <taxon>Rhodobacterales</taxon>
        <taxon>Roseobacteraceae</taxon>
        <taxon>Phaeobacter</taxon>
    </lineage>
</organism>
<proteinExistence type="predicted"/>
<dbReference type="PANTHER" id="PTHR43687:SF4">
    <property type="entry name" value="BLR5484 PROTEIN"/>
    <property type="match status" value="1"/>
</dbReference>
<dbReference type="EMBL" id="CVRL01000025">
    <property type="protein sequence ID" value="CRL11104.1"/>
    <property type="molecule type" value="Genomic_DNA"/>
</dbReference>
<sequence length="392" mass="42199">MAVWEDTQLLLRGQDLRQMLALGHRVDRVSHPGGAYRRFDPDSQTCWPLADLAAAAQVRRQASRSKAEQVLILYDAAERAGIIELRKRLLLEHAHVTAVAVDVLGDLGHADLVQAIASGFDWVLVGAQKERESKQAQLSELALARCFGIEDRAELFRSTTHLEHILLRVVGTRAPLFRNVGATVAPGSGTRRHDGLRQFAGKMGLETDQIPLPDNAPYGTLKLDATRCEHCKACTWICPTQALKLEDADVGLVLAEPDCVQCGLCVSICESDALSLSPRLRLVGADTPQQLEEGGLAAATAFTAGLGWLAGDDRGQEDDDDGDSDGGAEAEASSQWIGDGPHRRSGHAGFAGVGRFVQHILQEAVIRLGLPSAAIAGRAVRRSARFCALFTL</sequence>
<dbReference type="PANTHER" id="PTHR43687">
    <property type="entry name" value="ADENYLYLSULFATE REDUCTASE, BETA SUBUNIT"/>
    <property type="match status" value="1"/>
</dbReference>
<dbReference type="SUPFAM" id="SSF54862">
    <property type="entry name" value="4Fe-4S ferredoxins"/>
    <property type="match status" value="1"/>
</dbReference>
<dbReference type="InterPro" id="IPR017896">
    <property type="entry name" value="4Fe4S_Fe-S-bd"/>
</dbReference>
<dbReference type="AlphaFoldDB" id="A0A0H5D233"/>
<feature type="region of interest" description="Disordered" evidence="5">
    <location>
        <begin position="312"/>
        <end position="342"/>
    </location>
</feature>
<dbReference type="InterPro" id="IPR050572">
    <property type="entry name" value="Fe-S_Ferredoxin"/>
</dbReference>
<keyword evidence="8" id="KW-1185">Reference proteome</keyword>
<name>A0A0H5D233_9RHOB</name>
<evidence type="ECO:0000259" key="6">
    <source>
        <dbReference type="PROSITE" id="PS51379"/>
    </source>
</evidence>
<dbReference type="GO" id="GO:0051539">
    <property type="term" value="F:4 iron, 4 sulfur cluster binding"/>
    <property type="evidence" value="ECO:0007669"/>
    <property type="project" value="UniProtKB-KW"/>
</dbReference>
<evidence type="ECO:0000313" key="7">
    <source>
        <dbReference type="EMBL" id="CRL11104.1"/>
    </source>
</evidence>
<keyword evidence="1" id="KW-0004">4Fe-4S</keyword>
<evidence type="ECO:0000256" key="1">
    <source>
        <dbReference type="ARBA" id="ARBA00022485"/>
    </source>
</evidence>
<keyword evidence="3" id="KW-0408">Iron</keyword>
<evidence type="ECO:0000256" key="5">
    <source>
        <dbReference type="SAM" id="MobiDB-lite"/>
    </source>
</evidence>
<feature type="domain" description="4Fe-4S ferredoxin-type" evidence="6">
    <location>
        <begin position="219"/>
        <end position="248"/>
    </location>
</feature>
<dbReference type="RefSeq" id="WP_050673343.1">
    <property type="nucleotide sequence ID" value="NZ_CVRL01000025.1"/>
</dbReference>
<dbReference type="InterPro" id="IPR017900">
    <property type="entry name" value="4Fe4S_Fe_S_CS"/>
</dbReference>
<keyword evidence="2" id="KW-0479">Metal-binding</keyword>
<evidence type="ECO:0000313" key="8">
    <source>
        <dbReference type="Proteomes" id="UP000043764"/>
    </source>
</evidence>
<evidence type="ECO:0000256" key="3">
    <source>
        <dbReference type="ARBA" id="ARBA00023004"/>
    </source>
</evidence>
<feature type="compositionally biased region" description="Acidic residues" evidence="5">
    <location>
        <begin position="315"/>
        <end position="328"/>
    </location>
</feature>
<feature type="domain" description="4Fe-4S ferredoxin-type" evidence="6">
    <location>
        <begin position="251"/>
        <end position="279"/>
    </location>
</feature>
<evidence type="ECO:0000256" key="2">
    <source>
        <dbReference type="ARBA" id="ARBA00022723"/>
    </source>
</evidence>
<dbReference type="Pfam" id="PF13237">
    <property type="entry name" value="Fer4_10"/>
    <property type="match status" value="1"/>
</dbReference>
<gene>
    <name evidence="7" type="ORF">NIT7321_01953</name>
</gene>
<protein>
    <submittedName>
        <fullName evidence="7">NADH-plastoquinone oxidoreductase subunit</fullName>
    </submittedName>
</protein>
<dbReference type="STRING" id="481446.NIT7645_01052"/>
<evidence type="ECO:0000256" key="4">
    <source>
        <dbReference type="ARBA" id="ARBA00023014"/>
    </source>
</evidence>
<dbReference type="GO" id="GO:0046872">
    <property type="term" value="F:metal ion binding"/>
    <property type="evidence" value="ECO:0007669"/>
    <property type="project" value="UniProtKB-KW"/>
</dbReference>
<dbReference type="Gene3D" id="3.30.70.20">
    <property type="match status" value="1"/>
</dbReference>
<keyword evidence="4" id="KW-0411">Iron-sulfur</keyword>